<keyword evidence="1" id="KW-0812">Transmembrane</keyword>
<feature type="transmembrane region" description="Helical" evidence="1">
    <location>
        <begin position="76"/>
        <end position="94"/>
    </location>
</feature>
<gene>
    <name evidence="2" type="ORF">ABID24_002066</name>
</gene>
<feature type="transmembrane region" description="Helical" evidence="1">
    <location>
        <begin position="6"/>
        <end position="23"/>
    </location>
</feature>
<feature type="transmembrane region" description="Helical" evidence="1">
    <location>
        <begin position="210"/>
        <end position="235"/>
    </location>
</feature>
<evidence type="ECO:0000313" key="3">
    <source>
        <dbReference type="Proteomes" id="UP001549106"/>
    </source>
</evidence>
<feature type="transmembrane region" description="Helical" evidence="1">
    <location>
        <begin position="273"/>
        <end position="300"/>
    </location>
</feature>
<dbReference type="RefSeq" id="WP_147599670.1">
    <property type="nucleotide sequence ID" value="NZ_BAABXP010000001.1"/>
</dbReference>
<sequence>MGLSQTSAVFVLLFVTFLWGSWFQAVKHTGNYPIYVFLNWMYLFSVVIVWGAIFIFEDKMIPDGVFNEIASDPGRVALVFLCGAVYAVGMQIQLSAVSRVGLILSSSITSTCSILSGVIVSAILGGVPEGASLTMIMMSAVLLIGGTVVCQISGTMRDKDIKKGENKKTPLATKKQDIILLIFASGILQPFFSIASSVGLKTDLRPEGFSSFTCMGILCLGAFVGTAGFSAIVVTKEKMWKKVIHPDVKIGVIIGMAVISAFCHFGGNLLNAIAAPVVSIVIATGIGYSFGIWSYLWGIVYGEFSGAKKKTLGVLGCGLAFFIVGIVILTLNIT</sequence>
<keyword evidence="3" id="KW-1185">Reference proteome</keyword>
<feature type="transmembrane region" description="Helical" evidence="1">
    <location>
        <begin position="178"/>
        <end position="198"/>
    </location>
</feature>
<feature type="transmembrane region" description="Helical" evidence="1">
    <location>
        <begin position="101"/>
        <end position="124"/>
    </location>
</feature>
<reference evidence="2 3" key="1">
    <citation type="submission" date="2024-06" db="EMBL/GenBank/DDBJ databases">
        <title>Genomic Encyclopedia of Type Strains, Phase IV (KMG-IV): sequencing the most valuable type-strain genomes for metagenomic binning, comparative biology and taxonomic classification.</title>
        <authorList>
            <person name="Goeker M."/>
        </authorList>
    </citation>
    <scope>NUCLEOTIDE SEQUENCE [LARGE SCALE GENOMIC DNA]</scope>
    <source>
        <strain evidence="2 3">DSM 29492</strain>
    </source>
</reference>
<feature type="transmembrane region" description="Helical" evidence="1">
    <location>
        <begin position="247"/>
        <end position="267"/>
    </location>
</feature>
<name>A0ABV2M2X9_9FIRM</name>
<feature type="transmembrane region" description="Helical" evidence="1">
    <location>
        <begin position="35"/>
        <end position="56"/>
    </location>
</feature>
<protein>
    <submittedName>
        <fullName evidence="2">Uncharacterized protein</fullName>
    </submittedName>
</protein>
<organism evidence="2 3">
    <name type="scientific">Blautia caecimuris</name>
    <dbReference type="NCBI Taxonomy" id="1796615"/>
    <lineage>
        <taxon>Bacteria</taxon>
        <taxon>Bacillati</taxon>
        <taxon>Bacillota</taxon>
        <taxon>Clostridia</taxon>
        <taxon>Lachnospirales</taxon>
        <taxon>Lachnospiraceae</taxon>
        <taxon>Blautia</taxon>
    </lineage>
</organism>
<comment type="caution">
    <text evidence="2">The sequence shown here is derived from an EMBL/GenBank/DDBJ whole genome shotgun (WGS) entry which is preliminary data.</text>
</comment>
<evidence type="ECO:0000256" key="1">
    <source>
        <dbReference type="SAM" id="Phobius"/>
    </source>
</evidence>
<dbReference type="EMBL" id="JBEPMJ010000014">
    <property type="protein sequence ID" value="MET3750813.1"/>
    <property type="molecule type" value="Genomic_DNA"/>
</dbReference>
<evidence type="ECO:0000313" key="2">
    <source>
        <dbReference type="EMBL" id="MET3750813.1"/>
    </source>
</evidence>
<keyword evidence="1" id="KW-0472">Membrane</keyword>
<accession>A0ABV2M2X9</accession>
<feature type="transmembrane region" description="Helical" evidence="1">
    <location>
        <begin position="136"/>
        <end position="157"/>
    </location>
</feature>
<feature type="transmembrane region" description="Helical" evidence="1">
    <location>
        <begin position="312"/>
        <end position="333"/>
    </location>
</feature>
<dbReference type="Proteomes" id="UP001549106">
    <property type="component" value="Unassembled WGS sequence"/>
</dbReference>
<keyword evidence="1" id="KW-1133">Transmembrane helix</keyword>
<proteinExistence type="predicted"/>